<name>A0A8H7Q4M2_MORIS</name>
<dbReference type="InterPro" id="IPR001680">
    <property type="entry name" value="WD40_rpt"/>
</dbReference>
<evidence type="ECO:0000259" key="7">
    <source>
        <dbReference type="Pfam" id="PF09384"/>
    </source>
</evidence>
<dbReference type="EMBL" id="JAEPQZ010000001">
    <property type="protein sequence ID" value="KAG2185793.1"/>
    <property type="molecule type" value="Genomic_DNA"/>
</dbReference>
<dbReference type="PROSITE" id="PS50082">
    <property type="entry name" value="WD_REPEATS_2"/>
    <property type="match status" value="3"/>
</dbReference>
<feature type="repeat" description="WD" evidence="6">
    <location>
        <begin position="271"/>
        <end position="312"/>
    </location>
</feature>
<dbReference type="GO" id="GO:0045943">
    <property type="term" value="P:positive regulation of transcription by RNA polymerase I"/>
    <property type="evidence" value="ECO:0007669"/>
    <property type="project" value="TreeGrafter"/>
</dbReference>
<dbReference type="AlphaFoldDB" id="A0A8H7Q4M2"/>
<dbReference type="Gene3D" id="2.130.10.10">
    <property type="entry name" value="YVTN repeat-like/Quinoprotein amine dehydrogenase"/>
    <property type="match status" value="2"/>
</dbReference>
<dbReference type="Pfam" id="PF00400">
    <property type="entry name" value="WD40"/>
    <property type="match status" value="3"/>
</dbReference>
<dbReference type="InterPro" id="IPR019775">
    <property type="entry name" value="WD40_repeat_CS"/>
</dbReference>
<dbReference type="PANTHER" id="PTHR19924:SF26">
    <property type="entry name" value="U3 SMALL NUCLEOLAR RNA-ASSOCIATED PROTEIN 15 HOMOLOG"/>
    <property type="match status" value="1"/>
</dbReference>
<dbReference type="PRINTS" id="PR00320">
    <property type="entry name" value="GPROTEINBRPT"/>
</dbReference>
<protein>
    <recommendedName>
        <fullName evidence="7">U3 small nucleolar RNA-associated protein 15 C-terminal domain-containing protein</fullName>
    </recommendedName>
</protein>
<comment type="subcellular location">
    <subcellularLocation>
        <location evidence="1">Nucleus</location>
        <location evidence="1">Nucleolus</location>
    </subcellularLocation>
</comment>
<evidence type="ECO:0000256" key="1">
    <source>
        <dbReference type="ARBA" id="ARBA00004604"/>
    </source>
</evidence>
<keyword evidence="4" id="KW-0677">Repeat</keyword>
<dbReference type="InterPro" id="IPR015943">
    <property type="entry name" value="WD40/YVTN_repeat-like_dom_sf"/>
</dbReference>
<reference evidence="8" key="1">
    <citation type="submission" date="2020-12" db="EMBL/GenBank/DDBJ databases">
        <title>Metabolic potential, ecology and presence of endohyphal bacteria is reflected in genomic diversity of Mucoromycotina.</title>
        <authorList>
            <person name="Muszewska A."/>
            <person name="Okrasinska A."/>
            <person name="Steczkiewicz K."/>
            <person name="Drgas O."/>
            <person name="Orlowska M."/>
            <person name="Perlinska-Lenart U."/>
            <person name="Aleksandrzak-Piekarczyk T."/>
            <person name="Szatraj K."/>
            <person name="Zielenkiewicz U."/>
            <person name="Pilsyk S."/>
            <person name="Malc E."/>
            <person name="Mieczkowski P."/>
            <person name="Kruszewska J.S."/>
            <person name="Biernat P."/>
            <person name="Pawlowska J."/>
        </authorList>
    </citation>
    <scope>NUCLEOTIDE SEQUENCE</scope>
    <source>
        <strain evidence="8">WA0000067209</strain>
    </source>
</reference>
<feature type="repeat" description="WD" evidence="6">
    <location>
        <begin position="187"/>
        <end position="229"/>
    </location>
</feature>
<evidence type="ECO:0000256" key="2">
    <source>
        <dbReference type="ARBA" id="ARBA00022552"/>
    </source>
</evidence>
<dbReference type="OrthoDB" id="431715at2759"/>
<keyword evidence="2" id="KW-0698">rRNA processing</keyword>
<evidence type="ECO:0000256" key="4">
    <source>
        <dbReference type="ARBA" id="ARBA00022737"/>
    </source>
</evidence>
<dbReference type="SMART" id="SM00320">
    <property type="entry name" value="WD40"/>
    <property type="match status" value="7"/>
</dbReference>
<evidence type="ECO:0000256" key="6">
    <source>
        <dbReference type="PROSITE-ProRule" id="PRU00221"/>
    </source>
</evidence>
<dbReference type="PROSITE" id="PS50294">
    <property type="entry name" value="WD_REPEATS_REGION"/>
    <property type="match status" value="2"/>
</dbReference>
<evidence type="ECO:0000313" key="8">
    <source>
        <dbReference type="EMBL" id="KAG2185793.1"/>
    </source>
</evidence>
<dbReference type="CDD" id="cd00200">
    <property type="entry name" value="WD40"/>
    <property type="match status" value="1"/>
</dbReference>
<dbReference type="PROSITE" id="PS00678">
    <property type="entry name" value="WD_REPEATS_1"/>
    <property type="match status" value="2"/>
</dbReference>
<evidence type="ECO:0000256" key="3">
    <source>
        <dbReference type="ARBA" id="ARBA00022574"/>
    </source>
</evidence>
<evidence type="ECO:0000313" key="9">
    <source>
        <dbReference type="Proteomes" id="UP000654370"/>
    </source>
</evidence>
<dbReference type="PANTHER" id="PTHR19924">
    <property type="entry name" value="UTP15 U3 SMALL NUCLEOLAR RNA-ASSOCIATED PROTEIN 15 FAMILY MEMBER"/>
    <property type="match status" value="1"/>
</dbReference>
<dbReference type="InterPro" id="IPR036322">
    <property type="entry name" value="WD40_repeat_dom_sf"/>
</dbReference>
<dbReference type="SUPFAM" id="SSF50978">
    <property type="entry name" value="WD40 repeat-like"/>
    <property type="match status" value="1"/>
</dbReference>
<proteinExistence type="predicted"/>
<evidence type="ECO:0000256" key="5">
    <source>
        <dbReference type="ARBA" id="ARBA00023242"/>
    </source>
</evidence>
<dbReference type="Proteomes" id="UP000654370">
    <property type="component" value="Unassembled WGS sequence"/>
</dbReference>
<keyword evidence="3 6" id="KW-0853">WD repeat</keyword>
<dbReference type="GO" id="GO:0005730">
    <property type="term" value="C:nucleolus"/>
    <property type="evidence" value="ECO:0007669"/>
    <property type="project" value="UniProtKB-SubCell"/>
</dbReference>
<feature type="domain" description="U3 small nucleolar RNA-associated protein 15 C-terminal" evidence="7">
    <location>
        <begin position="377"/>
        <end position="519"/>
    </location>
</feature>
<gene>
    <name evidence="8" type="ORF">INT43_002230</name>
</gene>
<comment type="caution">
    <text evidence="8">The sequence shown here is derived from an EMBL/GenBank/DDBJ whole genome shotgun (WGS) entry which is preliminary data.</text>
</comment>
<feature type="repeat" description="WD" evidence="6">
    <location>
        <begin position="145"/>
        <end position="186"/>
    </location>
</feature>
<dbReference type="GO" id="GO:0006364">
    <property type="term" value="P:rRNA processing"/>
    <property type="evidence" value="ECO:0007669"/>
    <property type="project" value="UniProtKB-KW"/>
</dbReference>
<organism evidence="8 9">
    <name type="scientific">Mortierella isabellina</name>
    <name type="common">Filamentous fungus</name>
    <name type="synonym">Umbelopsis isabellina</name>
    <dbReference type="NCBI Taxonomy" id="91625"/>
    <lineage>
        <taxon>Eukaryota</taxon>
        <taxon>Fungi</taxon>
        <taxon>Fungi incertae sedis</taxon>
        <taxon>Mucoromycota</taxon>
        <taxon>Mucoromycotina</taxon>
        <taxon>Umbelopsidomycetes</taxon>
        <taxon>Umbelopsidales</taxon>
        <taxon>Umbelopsidaceae</taxon>
        <taxon>Umbelopsis</taxon>
    </lineage>
</organism>
<dbReference type="InterPro" id="IPR018983">
    <property type="entry name" value="U3_snoRNA-assocProt_15_C"/>
</dbReference>
<keyword evidence="5" id="KW-0539">Nucleus</keyword>
<sequence>MDCFSLGKKFSKATTFPQRFLILVSEAMGDYQKLQVKKYARLPSRQTNESRFWKKFKSPIAIKEYAEVSSINFSQVAPYEFAVTSSTRVQIYSSKTHQPKKTISRFKDTAFSGTFRHDGKLVIAGDATGLVQIFDVNSRAILRQFQGHKLPVHVTKFSNDSKSVLSGSDDKTLRVWDVSTSDCLNEFTDHTDYIRAGLVSAENPNLIVSGSYDQTVKLWDMRSNSCVMTMNHGAPVEDVLMYPGGGAIVSAGGTSIKVWDLLSGGRAMHSVSNHQKTITSMCFDGSCSRLLTGSLDQHVKIYNVMDYKVVHSIKYPSPVMSVGISPTDSTLAVGMANGYLSIRQRQAKSSEVAMKKMRDDYVQGGTYKYFVRGQSHQGGEDDFRIEAKRQKRLQQYDQYLKKFQYGNALDEVLRTHQMPIVVVSLLQELIHRDGLKMAIAGRDDISLEPIVRFVVKHINQPRYVNLLIDVANATIDMYSPALGQSPLIDDLISRLRDKVKQEIKFQKDLMQTLASMEMLFAKSAAGGNHHLSADTANPLVNA</sequence>
<keyword evidence="9" id="KW-1185">Reference proteome</keyword>
<accession>A0A8H7Q4M2</accession>
<dbReference type="Pfam" id="PF09384">
    <property type="entry name" value="UTP15_C"/>
    <property type="match status" value="1"/>
</dbReference>
<dbReference type="InterPro" id="IPR020472">
    <property type="entry name" value="WD40_PAC1"/>
</dbReference>